<reference evidence="1 2" key="1">
    <citation type="journal article" date="2018" name="Nat. Biotechnol.">
        <title>A standardized bacterial taxonomy based on genome phylogeny substantially revises the tree of life.</title>
        <authorList>
            <person name="Parks D.H."/>
            <person name="Chuvochina M."/>
            <person name="Waite D.W."/>
            <person name="Rinke C."/>
            <person name="Skarshewski A."/>
            <person name="Chaumeil P.A."/>
            <person name="Hugenholtz P."/>
        </authorList>
    </citation>
    <scope>NUCLEOTIDE SEQUENCE [LARGE SCALE GENOMIC DNA]</scope>
    <source>
        <strain evidence="1">UBA11978</strain>
    </source>
</reference>
<dbReference type="AlphaFoldDB" id="A0A350P8M1"/>
<proteinExistence type="predicted"/>
<protein>
    <recommendedName>
        <fullName evidence="3">GIY-YIG domain-containing protein</fullName>
    </recommendedName>
</protein>
<organism evidence="1 2">
    <name type="scientific">Alteromonas australica</name>
    <dbReference type="NCBI Taxonomy" id="589873"/>
    <lineage>
        <taxon>Bacteria</taxon>
        <taxon>Pseudomonadati</taxon>
        <taxon>Pseudomonadota</taxon>
        <taxon>Gammaproteobacteria</taxon>
        <taxon>Alteromonadales</taxon>
        <taxon>Alteromonadaceae</taxon>
        <taxon>Alteromonas/Salinimonas group</taxon>
        <taxon>Alteromonas</taxon>
    </lineage>
</organism>
<evidence type="ECO:0000313" key="1">
    <source>
        <dbReference type="EMBL" id="HAW77638.1"/>
    </source>
</evidence>
<dbReference type="CDD" id="cd00719">
    <property type="entry name" value="GIY-YIG_SF"/>
    <property type="match status" value="1"/>
</dbReference>
<accession>A0A350P8M1</accession>
<comment type="caution">
    <text evidence="1">The sequence shown here is derived from an EMBL/GenBank/DDBJ whole genome shotgun (WGS) entry which is preliminary data.</text>
</comment>
<gene>
    <name evidence="1" type="ORF">DCW74_18125</name>
</gene>
<dbReference type="EMBL" id="DNAN01000630">
    <property type="protein sequence ID" value="HAW77638.1"/>
    <property type="molecule type" value="Genomic_DNA"/>
</dbReference>
<name>A0A350P8M1_9ALTE</name>
<dbReference type="Proteomes" id="UP000263517">
    <property type="component" value="Unassembled WGS sequence"/>
</dbReference>
<dbReference type="SUPFAM" id="SSF82771">
    <property type="entry name" value="GIY-YIG endonuclease"/>
    <property type="match status" value="1"/>
</dbReference>
<sequence>MSDQCSVKHKRNIKSERTALYRAYSGKGELLYVGISLSVFTRLSSHKSSSAWFDSLSDITVEWYPDRGAAADAEEKAIHTEYPIFNIAGAVVKPGEDNLFINVSGHSIGMLISNVKLYQRLVGKWITKYDKEPNLIMSLLYRRKAELNVSAYRTILRRRSVRRWPEKWLD</sequence>
<dbReference type="InterPro" id="IPR035901">
    <property type="entry name" value="GIY-YIG_endonuc_sf"/>
</dbReference>
<evidence type="ECO:0000313" key="2">
    <source>
        <dbReference type="Proteomes" id="UP000263517"/>
    </source>
</evidence>
<evidence type="ECO:0008006" key="3">
    <source>
        <dbReference type="Google" id="ProtNLM"/>
    </source>
</evidence>